<dbReference type="NCBIfam" id="TIGR02937">
    <property type="entry name" value="sigma70-ECF"/>
    <property type="match status" value="1"/>
</dbReference>
<keyword evidence="9" id="KW-1185">Reference proteome</keyword>
<dbReference type="InterPro" id="IPR036388">
    <property type="entry name" value="WH-like_DNA-bd_sf"/>
</dbReference>
<dbReference type="Gene3D" id="1.10.1740.10">
    <property type="match status" value="1"/>
</dbReference>
<evidence type="ECO:0000256" key="1">
    <source>
        <dbReference type="ARBA" id="ARBA00010641"/>
    </source>
</evidence>
<dbReference type="Proteomes" id="UP000245469">
    <property type="component" value="Unassembled WGS sequence"/>
</dbReference>
<comment type="similarity">
    <text evidence="1">Belongs to the sigma-70 factor family. ECF subfamily.</text>
</comment>
<evidence type="ECO:0000313" key="8">
    <source>
        <dbReference type="EMBL" id="PWJ46990.1"/>
    </source>
</evidence>
<dbReference type="PANTHER" id="PTHR43133:SF50">
    <property type="entry name" value="ECF RNA POLYMERASE SIGMA FACTOR SIGM"/>
    <property type="match status" value="1"/>
</dbReference>
<dbReference type="AlphaFoldDB" id="A0A315ZPQ3"/>
<feature type="domain" description="RNA polymerase sigma-70 region 2" evidence="6">
    <location>
        <begin position="15"/>
        <end position="79"/>
    </location>
</feature>
<name>A0A315ZPQ3_9ACTN</name>
<dbReference type="InterPro" id="IPR007627">
    <property type="entry name" value="RNA_pol_sigma70_r2"/>
</dbReference>
<dbReference type="EMBL" id="QGDQ01000043">
    <property type="protein sequence ID" value="PWJ46990.1"/>
    <property type="molecule type" value="Genomic_DNA"/>
</dbReference>
<sequence length="177" mass="19519">MATELEATFDAFATASAPHLRRLARTWCRDAHRADDLVQEALERLWSAWPRVRADGNPAAYARTTLVRVLISDARRPWRRLEVVHDLLPERSAPAAASVAGDDAAETHDRMLDAVRALPPRQRAVVLLRYAEDQSVAQVAEALGCSEGTVKSQASRALGTLRARLADCRPTTTEVSR</sequence>
<dbReference type="Gene3D" id="1.10.10.10">
    <property type="entry name" value="Winged helix-like DNA-binding domain superfamily/Winged helix DNA-binding domain"/>
    <property type="match status" value="1"/>
</dbReference>
<dbReference type="InterPro" id="IPR013249">
    <property type="entry name" value="RNA_pol_sigma70_r4_t2"/>
</dbReference>
<evidence type="ECO:0000259" key="6">
    <source>
        <dbReference type="Pfam" id="PF04542"/>
    </source>
</evidence>
<evidence type="ECO:0000256" key="2">
    <source>
        <dbReference type="ARBA" id="ARBA00023015"/>
    </source>
</evidence>
<proteinExistence type="inferred from homology"/>
<dbReference type="GO" id="GO:0016987">
    <property type="term" value="F:sigma factor activity"/>
    <property type="evidence" value="ECO:0007669"/>
    <property type="project" value="UniProtKB-KW"/>
</dbReference>
<feature type="domain" description="RNA polymerase sigma factor 70 region 4 type 2" evidence="7">
    <location>
        <begin position="109"/>
        <end position="159"/>
    </location>
</feature>
<dbReference type="InterPro" id="IPR014325">
    <property type="entry name" value="RNA_pol_sigma-E_actinobac"/>
</dbReference>
<dbReference type="GO" id="GO:0006352">
    <property type="term" value="P:DNA-templated transcription initiation"/>
    <property type="evidence" value="ECO:0007669"/>
    <property type="project" value="InterPro"/>
</dbReference>
<keyword evidence="5" id="KW-0804">Transcription</keyword>
<dbReference type="Pfam" id="PF08281">
    <property type="entry name" value="Sigma70_r4_2"/>
    <property type="match status" value="1"/>
</dbReference>
<evidence type="ECO:0000259" key="7">
    <source>
        <dbReference type="Pfam" id="PF08281"/>
    </source>
</evidence>
<dbReference type="Pfam" id="PF04542">
    <property type="entry name" value="Sigma70_r2"/>
    <property type="match status" value="1"/>
</dbReference>
<dbReference type="InterPro" id="IPR014284">
    <property type="entry name" value="RNA_pol_sigma-70_dom"/>
</dbReference>
<comment type="caution">
    <text evidence="8">The sequence shown here is derived from an EMBL/GenBank/DDBJ whole genome shotgun (WGS) entry which is preliminary data.</text>
</comment>
<organism evidence="8 9">
    <name type="scientific">Quadrisphaera granulorum</name>
    <dbReference type="NCBI Taxonomy" id="317664"/>
    <lineage>
        <taxon>Bacteria</taxon>
        <taxon>Bacillati</taxon>
        <taxon>Actinomycetota</taxon>
        <taxon>Actinomycetes</taxon>
        <taxon>Kineosporiales</taxon>
        <taxon>Kineosporiaceae</taxon>
        <taxon>Quadrisphaera</taxon>
    </lineage>
</organism>
<keyword evidence="3" id="KW-0731">Sigma factor</keyword>
<dbReference type="RefSeq" id="WP_211319829.1">
    <property type="nucleotide sequence ID" value="NZ_QGDQ01000043.1"/>
</dbReference>
<keyword evidence="2" id="KW-0805">Transcription regulation</keyword>
<evidence type="ECO:0000256" key="3">
    <source>
        <dbReference type="ARBA" id="ARBA00023082"/>
    </source>
</evidence>
<dbReference type="SUPFAM" id="SSF88659">
    <property type="entry name" value="Sigma3 and sigma4 domains of RNA polymerase sigma factors"/>
    <property type="match status" value="1"/>
</dbReference>
<evidence type="ECO:0000256" key="5">
    <source>
        <dbReference type="ARBA" id="ARBA00023163"/>
    </source>
</evidence>
<dbReference type="InterPro" id="IPR013325">
    <property type="entry name" value="RNA_pol_sigma_r2"/>
</dbReference>
<evidence type="ECO:0000256" key="4">
    <source>
        <dbReference type="ARBA" id="ARBA00023125"/>
    </source>
</evidence>
<dbReference type="GO" id="GO:0003677">
    <property type="term" value="F:DNA binding"/>
    <property type="evidence" value="ECO:0007669"/>
    <property type="project" value="UniProtKB-KW"/>
</dbReference>
<gene>
    <name evidence="8" type="ORF">BXY45_14327</name>
</gene>
<dbReference type="InterPro" id="IPR013324">
    <property type="entry name" value="RNA_pol_sigma_r3/r4-like"/>
</dbReference>
<dbReference type="PANTHER" id="PTHR43133">
    <property type="entry name" value="RNA POLYMERASE ECF-TYPE SIGMA FACTO"/>
    <property type="match status" value="1"/>
</dbReference>
<keyword evidence="4" id="KW-0238">DNA-binding</keyword>
<protein>
    <submittedName>
        <fullName evidence="8">RNA polymerase sigma-70 factor (Sigma-E family)</fullName>
    </submittedName>
</protein>
<dbReference type="SUPFAM" id="SSF88946">
    <property type="entry name" value="Sigma2 domain of RNA polymerase sigma factors"/>
    <property type="match status" value="1"/>
</dbReference>
<dbReference type="InterPro" id="IPR039425">
    <property type="entry name" value="RNA_pol_sigma-70-like"/>
</dbReference>
<dbReference type="NCBIfam" id="TIGR02983">
    <property type="entry name" value="SigE-fam_strep"/>
    <property type="match status" value="1"/>
</dbReference>
<reference evidence="8 9" key="1">
    <citation type="submission" date="2018-03" db="EMBL/GenBank/DDBJ databases">
        <title>Genomic Encyclopedia of Archaeal and Bacterial Type Strains, Phase II (KMG-II): from individual species to whole genera.</title>
        <authorList>
            <person name="Goeker M."/>
        </authorList>
    </citation>
    <scope>NUCLEOTIDE SEQUENCE [LARGE SCALE GENOMIC DNA]</scope>
    <source>
        <strain evidence="8 9">DSM 44889</strain>
    </source>
</reference>
<evidence type="ECO:0000313" key="9">
    <source>
        <dbReference type="Proteomes" id="UP000245469"/>
    </source>
</evidence>
<dbReference type="CDD" id="cd06171">
    <property type="entry name" value="Sigma70_r4"/>
    <property type="match status" value="1"/>
</dbReference>
<accession>A0A315ZPQ3</accession>